<proteinExistence type="predicted"/>
<keyword evidence="3" id="KW-1185">Reference proteome</keyword>
<sequence length="662" mass="70978">MSPHSDHRLYRLYGTLVSLCLLGSSSLWAKDGDEQSTLKDQAADTYAAIRDRFAGADAVSQNLSSPLLSGTAFTTLDGRQRFNQQISCPGSSYYLEVFFALGSGGDLSPVRLKQDTDFDGTYDASYSVPVPVSGVCANGIISCELGTFNGCRSYAWSSSSAGLVTLTDTSLSALAGCYCLNASCGNGLGFTNRSSILDDLAGGVAGALMQRDPRYAVSSVEKEDFMIRLAGQDMAACAEPVSRPGHAYADNPAEISSDAFAAAASDPVFSLLENIPSEGVDGFQRNMCRIERQVTLREILRPDIIGSSAAAPYAEDSCAGETDCFTFRLGDGEDDNIRVSGGCHYFTREVTWAVGHLDRIREATLLDALYEDQIAVSVNGELVFSTGGFDGVNRPGDCQINDQHSVSIMKDITGHLKEGLNQIKMVVAVKSKGSALLRGRVRYRSGCDLLEDIQNTCAPYSENDACAFLEETVDGVDTFKNRGRTGLTPLPETRTLYGAECSRSFTKPWFVRERTYECEIGDEGGLTFDFTRASHIYSGSTVDQVADIQLGEDGSKVALTRGYAFDSDYGVSECQQICKTRVSVTDSEVSSSGVVGDLLTDPEAGHFTYHHCAAGLCPAGPGETIVSECGCLNEFPQALALMQSMRLAGQDLICTTGTKQPL</sequence>
<evidence type="ECO:0008006" key="4">
    <source>
        <dbReference type="Google" id="ProtNLM"/>
    </source>
</evidence>
<feature type="signal peptide" evidence="1">
    <location>
        <begin position="1"/>
        <end position="29"/>
    </location>
</feature>
<evidence type="ECO:0000313" key="3">
    <source>
        <dbReference type="Proteomes" id="UP001595444"/>
    </source>
</evidence>
<organism evidence="2 3">
    <name type="scientific">Kordiimonas pumila</name>
    <dbReference type="NCBI Taxonomy" id="2161677"/>
    <lineage>
        <taxon>Bacteria</taxon>
        <taxon>Pseudomonadati</taxon>
        <taxon>Pseudomonadota</taxon>
        <taxon>Alphaproteobacteria</taxon>
        <taxon>Kordiimonadales</taxon>
        <taxon>Kordiimonadaceae</taxon>
        <taxon>Kordiimonas</taxon>
    </lineage>
</organism>
<evidence type="ECO:0000313" key="2">
    <source>
        <dbReference type="EMBL" id="MFC3052352.1"/>
    </source>
</evidence>
<gene>
    <name evidence="2" type="ORF">ACFOKA_10600</name>
</gene>
<reference evidence="3" key="1">
    <citation type="journal article" date="2019" name="Int. J. Syst. Evol. Microbiol.">
        <title>The Global Catalogue of Microorganisms (GCM) 10K type strain sequencing project: providing services to taxonomists for standard genome sequencing and annotation.</title>
        <authorList>
            <consortium name="The Broad Institute Genomics Platform"/>
            <consortium name="The Broad Institute Genome Sequencing Center for Infectious Disease"/>
            <person name="Wu L."/>
            <person name="Ma J."/>
        </authorList>
    </citation>
    <scope>NUCLEOTIDE SEQUENCE [LARGE SCALE GENOMIC DNA]</scope>
    <source>
        <strain evidence="3">KCTC 62164</strain>
    </source>
</reference>
<comment type="caution">
    <text evidence="2">The sequence shown here is derived from an EMBL/GenBank/DDBJ whole genome shotgun (WGS) entry which is preliminary data.</text>
</comment>
<name>A0ABV7D5A3_9PROT</name>
<dbReference type="RefSeq" id="WP_194213982.1">
    <property type="nucleotide sequence ID" value="NZ_CP061205.1"/>
</dbReference>
<evidence type="ECO:0000256" key="1">
    <source>
        <dbReference type="SAM" id="SignalP"/>
    </source>
</evidence>
<dbReference type="EMBL" id="JBHRSL010000010">
    <property type="protein sequence ID" value="MFC3052352.1"/>
    <property type="molecule type" value="Genomic_DNA"/>
</dbReference>
<protein>
    <recommendedName>
        <fullName evidence="4">Conjugal transfer protein TraN</fullName>
    </recommendedName>
</protein>
<dbReference type="Proteomes" id="UP001595444">
    <property type="component" value="Unassembled WGS sequence"/>
</dbReference>
<keyword evidence="1" id="KW-0732">Signal</keyword>
<feature type="chain" id="PRO_5045061717" description="Conjugal transfer protein TraN" evidence="1">
    <location>
        <begin position="30"/>
        <end position="662"/>
    </location>
</feature>
<accession>A0ABV7D5A3</accession>